<dbReference type="PANTHER" id="PTHR43436">
    <property type="entry name" value="ARAC-FAMILY TRANSCRIPTIONAL REGULATOR"/>
    <property type="match status" value="1"/>
</dbReference>
<feature type="domain" description="HTH araC/xylS-type" evidence="4">
    <location>
        <begin position="192"/>
        <end position="290"/>
    </location>
</feature>
<dbReference type="SMART" id="SM00342">
    <property type="entry name" value="HTH_ARAC"/>
    <property type="match status" value="1"/>
</dbReference>
<keyword evidence="6" id="KW-1185">Reference proteome</keyword>
<evidence type="ECO:0000313" key="5">
    <source>
        <dbReference type="EMBL" id="QHC48901.1"/>
    </source>
</evidence>
<gene>
    <name evidence="5" type="ORF">EKK97_03765</name>
</gene>
<protein>
    <submittedName>
        <fullName evidence="5">AraC family transcriptional regulator</fullName>
    </submittedName>
</protein>
<keyword evidence="1" id="KW-0805">Transcription regulation</keyword>
<accession>A0A6I6SHN4</accession>
<sequence length="321" mass="35357">MDALKQAVRAYTRRHANSRGMALTPVPGLRMMCLEAPTGDLHTVYKPLVCLVLQGAKRLIVGKEERVLSAGQSAMVSADMPVIGRVVQASRSEPYLAIAVELDMAILRELTAHLGSPRPQRSSEMPTLFAVDTEAALLDCASRLMQLLDRPEAAPLLSPGIMRELHYWLLSGPHSTVLRTLADPDSHAGRLAAAIAILRAEYRSRMSVGRLAAEAGMSLTSFHKHFKHMTTLTPGQYHKRLRLVEARRLMLDEGFSASNAAFEVGYESVSQFTREYGRLFQAPPKRDALRLRGKTSILIEEDAKARHPMSRPSRASGANQA</sequence>
<name>A0A6I6SHN4_9GAMM</name>
<evidence type="ECO:0000256" key="1">
    <source>
        <dbReference type="ARBA" id="ARBA00023015"/>
    </source>
</evidence>
<dbReference type="GO" id="GO:0043565">
    <property type="term" value="F:sequence-specific DNA binding"/>
    <property type="evidence" value="ECO:0007669"/>
    <property type="project" value="InterPro"/>
</dbReference>
<dbReference type="SUPFAM" id="SSF46689">
    <property type="entry name" value="Homeodomain-like"/>
    <property type="match status" value="2"/>
</dbReference>
<proteinExistence type="predicted"/>
<organism evidence="5 6">
    <name type="scientific">Billgrantia tianxiuensis</name>
    <dbReference type="NCBI Taxonomy" id="2497861"/>
    <lineage>
        <taxon>Bacteria</taxon>
        <taxon>Pseudomonadati</taxon>
        <taxon>Pseudomonadota</taxon>
        <taxon>Gammaproteobacteria</taxon>
        <taxon>Oceanospirillales</taxon>
        <taxon>Halomonadaceae</taxon>
        <taxon>Billgrantia</taxon>
    </lineage>
</organism>
<reference evidence="5 6" key="1">
    <citation type="submission" date="2019-01" db="EMBL/GenBank/DDBJ databases">
        <title>Complete genome of a denitifying bacterium Halomons sp. BC-M4-5.</title>
        <authorList>
            <person name="Wang L."/>
            <person name="Shao Z."/>
        </authorList>
    </citation>
    <scope>NUCLEOTIDE SEQUENCE [LARGE SCALE GENOMIC DNA]</scope>
    <source>
        <strain evidence="5 6">BC-M4-5</strain>
    </source>
</reference>
<dbReference type="Pfam" id="PF12833">
    <property type="entry name" value="HTH_18"/>
    <property type="match status" value="1"/>
</dbReference>
<dbReference type="InterPro" id="IPR018060">
    <property type="entry name" value="HTH_AraC"/>
</dbReference>
<dbReference type="KEGG" id="htx:EKK97_03765"/>
<dbReference type="Gene3D" id="1.10.10.60">
    <property type="entry name" value="Homeodomain-like"/>
    <property type="match status" value="1"/>
</dbReference>
<dbReference type="PROSITE" id="PS01124">
    <property type="entry name" value="HTH_ARAC_FAMILY_2"/>
    <property type="match status" value="1"/>
</dbReference>
<dbReference type="PANTHER" id="PTHR43436:SF1">
    <property type="entry name" value="TRANSCRIPTIONAL REGULATORY PROTEIN"/>
    <property type="match status" value="1"/>
</dbReference>
<dbReference type="Proteomes" id="UP000464013">
    <property type="component" value="Chromosome"/>
</dbReference>
<dbReference type="InterPro" id="IPR009057">
    <property type="entry name" value="Homeodomain-like_sf"/>
</dbReference>
<dbReference type="OrthoDB" id="34150at2"/>
<evidence type="ECO:0000256" key="2">
    <source>
        <dbReference type="ARBA" id="ARBA00023163"/>
    </source>
</evidence>
<evidence type="ECO:0000259" key="4">
    <source>
        <dbReference type="PROSITE" id="PS01124"/>
    </source>
</evidence>
<dbReference type="EMBL" id="CP035042">
    <property type="protein sequence ID" value="QHC48901.1"/>
    <property type="molecule type" value="Genomic_DNA"/>
</dbReference>
<dbReference type="Pfam" id="PF06719">
    <property type="entry name" value="AraC_N"/>
    <property type="match status" value="1"/>
</dbReference>
<keyword evidence="2" id="KW-0804">Transcription</keyword>
<dbReference type="AlphaFoldDB" id="A0A6I6SHN4"/>
<dbReference type="InterPro" id="IPR009594">
    <property type="entry name" value="Tscrpt_reg_HTH_AraC_N"/>
</dbReference>
<dbReference type="GO" id="GO:0003700">
    <property type="term" value="F:DNA-binding transcription factor activity"/>
    <property type="evidence" value="ECO:0007669"/>
    <property type="project" value="InterPro"/>
</dbReference>
<dbReference type="RefSeq" id="WP_159549244.1">
    <property type="nucleotide sequence ID" value="NZ_CP035042.1"/>
</dbReference>
<feature type="region of interest" description="Disordered" evidence="3">
    <location>
        <begin position="302"/>
        <end position="321"/>
    </location>
</feature>
<evidence type="ECO:0000313" key="6">
    <source>
        <dbReference type="Proteomes" id="UP000464013"/>
    </source>
</evidence>
<evidence type="ECO:0000256" key="3">
    <source>
        <dbReference type="SAM" id="MobiDB-lite"/>
    </source>
</evidence>